<dbReference type="EMBL" id="RCMV01001298">
    <property type="protein sequence ID" value="KAG3209289.1"/>
    <property type="molecule type" value="Genomic_DNA"/>
</dbReference>
<name>A0A8T1B9N1_9STRA</name>
<reference evidence="3" key="1">
    <citation type="submission" date="2018-10" db="EMBL/GenBank/DDBJ databases">
        <title>Effector identification in a new, highly contiguous assembly of the strawberry crown rot pathogen Phytophthora cactorum.</title>
        <authorList>
            <person name="Armitage A.D."/>
            <person name="Nellist C.F."/>
            <person name="Bates H."/>
            <person name="Vickerstaff R.J."/>
            <person name="Harrison R.J."/>
        </authorList>
    </citation>
    <scope>NUCLEOTIDE SEQUENCE</scope>
    <source>
        <strain evidence="2">4032</strain>
        <strain evidence="3">4040</strain>
        <strain evidence="4">P415</strain>
        <strain evidence="5">P421</strain>
    </source>
</reference>
<dbReference type="EMBL" id="RCML01001240">
    <property type="protein sequence ID" value="KAG2964198.1"/>
    <property type="molecule type" value="Genomic_DNA"/>
</dbReference>
<evidence type="ECO:0000313" key="4">
    <source>
        <dbReference type="EMBL" id="KAG2964198.1"/>
    </source>
</evidence>
<evidence type="ECO:0000313" key="6">
    <source>
        <dbReference type="Proteomes" id="UP000736787"/>
    </source>
</evidence>
<dbReference type="Proteomes" id="UP000774804">
    <property type="component" value="Unassembled WGS sequence"/>
</dbReference>
<evidence type="ECO:0000256" key="1">
    <source>
        <dbReference type="SAM" id="MobiDB-lite"/>
    </source>
</evidence>
<evidence type="ECO:0000313" key="5">
    <source>
        <dbReference type="EMBL" id="KAG3209289.1"/>
    </source>
</evidence>
<dbReference type="Proteomes" id="UP000697107">
    <property type="component" value="Unassembled WGS sequence"/>
</dbReference>
<accession>A0A8T1B9N1</accession>
<dbReference type="EMBL" id="RCMK01001262">
    <property type="protein sequence ID" value="KAG2898300.1"/>
    <property type="molecule type" value="Genomic_DNA"/>
</dbReference>
<dbReference type="Proteomes" id="UP000736787">
    <property type="component" value="Unassembled WGS sequence"/>
</dbReference>
<dbReference type="EMBL" id="RCMI01001274">
    <property type="protein sequence ID" value="KAG2887386.1"/>
    <property type="molecule type" value="Genomic_DNA"/>
</dbReference>
<feature type="region of interest" description="Disordered" evidence="1">
    <location>
        <begin position="96"/>
        <end position="120"/>
    </location>
</feature>
<evidence type="ECO:0000313" key="2">
    <source>
        <dbReference type="EMBL" id="KAG2887386.1"/>
    </source>
</evidence>
<dbReference type="Proteomes" id="UP000760860">
    <property type="component" value="Unassembled WGS sequence"/>
</dbReference>
<evidence type="ECO:0000313" key="3">
    <source>
        <dbReference type="EMBL" id="KAG2898300.1"/>
    </source>
</evidence>
<organism evidence="3 6">
    <name type="scientific">Phytophthora cactorum</name>
    <dbReference type="NCBI Taxonomy" id="29920"/>
    <lineage>
        <taxon>Eukaryota</taxon>
        <taxon>Sar</taxon>
        <taxon>Stramenopiles</taxon>
        <taxon>Oomycota</taxon>
        <taxon>Peronosporomycetes</taxon>
        <taxon>Peronosporales</taxon>
        <taxon>Peronosporaceae</taxon>
        <taxon>Phytophthora</taxon>
    </lineage>
</organism>
<protein>
    <submittedName>
        <fullName evidence="3">Uncharacterized protein</fullName>
    </submittedName>
</protein>
<dbReference type="AlphaFoldDB" id="A0A8T1B9N1"/>
<sequence length="120" mass="13580">MHADTAINNTRIQAQRHAIRRAVHHPDVIDVVIPCVDWSDGLLNESLHFTRNRLAPMERAASCTATRRLPLSDLQGCNHELDADICRCSKHLRTQQDGVGVAKPRLRSSEDPRGRRRRSS</sequence>
<comment type="caution">
    <text evidence="3">The sequence shown here is derived from an EMBL/GenBank/DDBJ whole genome shotgun (WGS) entry which is preliminary data.</text>
</comment>
<gene>
    <name evidence="2" type="ORF">PC115_g20368</name>
    <name evidence="3" type="ORF">PC117_g22595</name>
    <name evidence="4" type="ORF">PC118_g20471</name>
    <name evidence="5" type="ORF">PC129_g19699</name>
</gene>
<proteinExistence type="predicted"/>